<dbReference type="EC" id="3.2.1.22" evidence="3 8"/>
<keyword evidence="5 8" id="KW-0378">Hydrolase</keyword>
<dbReference type="SUPFAM" id="SSF51445">
    <property type="entry name" value="(Trans)glycosidases"/>
    <property type="match status" value="1"/>
</dbReference>
<dbReference type="Gene3D" id="3.20.20.70">
    <property type="entry name" value="Aldolase class I"/>
    <property type="match status" value="1"/>
</dbReference>
<evidence type="ECO:0000259" key="9">
    <source>
        <dbReference type="Pfam" id="PF17801"/>
    </source>
</evidence>
<dbReference type="InterPro" id="IPR002241">
    <property type="entry name" value="Glyco_hydro_27"/>
</dbReference>
<evidence type="ECO:0000256" key="4">
    <source>
        <dbReference type="ARBA" id="ARBA00022729"/>
    </source>
</evidence>
<name>A0AAJ5WCD6_9SPHI</name>
<dbReference type="SUPFAM" id="SSF51011">
    <property type="entry name" value="Glycosyl hydrolase domain"/>
    <property type="match status" value="1"/>
</dbReference>
<keyword evidence="4" id="KW-0732">Signal</keyword>
<proteinExistence type="inferred from homology"/>
<dbReference type="PRINTS" id="PR00740">
    <property type="entry name" value="GLHYDRLASE27"/>
</dbReference>
<evidence type="ECO:0000256" key="8">
    <source>
        <dbReference type="RuleBase" id="RU361168"/>
    </source>
</evidence>
<comment type="catalytic activity">
    <reaction evidence="1 8">
        <text>Hydrolysis of terminal, non-reducing alpha-D-galactose residues in alpha-D-galactosides, including galactose oligosaccharides, galactomannans and galactolipids.</text>
        <dbReference type="EC" id="3.2.1.22"/>
    </reaction>
</comment>
<dbReference type="InterPro" id="IPR013785">
    <property type="entry name" value="Aldolase_TIM"/>
</dbReference>
<feature type="domain" description="Alpha galactosidase C-terminal" evidence="9">
    <location>
        <begin position="348"/>
        <end position="424"/>
    </location>
</feature>
<gene>
    <name evidence="10" type="ORF">P0Y49_07565</name>
</gene>
<dbReference type="Gene3D" id="2.60.40.1180">
    <property type="entry name" value="Golgi alpha-mannosidase II"/>
    <property type="match status" value="1"/>
</dbReference>
<evidence type="ECO:0000256" key="5">
    <source>
        <dbReference type="ARBA" id="ARBA00022801"/>
    </source>
</evidence>
<dbReference type="CDD" id="cd14792">
    <property type="entry name" value="GH27"/>
    <property type="match status" value="1"/>
</dbReference>
<dbReference type="PROSITE" id="PS51257">
    <property type="entry name" value="PROKAR_LIPOPROTEIN"/>
    <property type="match status" value="1"/>
</dbReference>
<sequence>MMQSTEKMFSGLFALLFLISILSCGTKTAEKKQAIQDTKAQNLALTPPMGWNSWNAFGKNVNEKVIRETADAMVSSGLKDAGFSYIVIDDFWQLSRDSVTGMLQADVTRFPSGIKALADYVHSKGLKFGIYSDAGTKTCGGVPGSFGYEEKDAKLFAEWGVDFLKYDYCYCPDLASTNNDYKMAIDRYKTMGDALKATGRPIVFSICEWGPRSPWLWGKEVGGHMWRTSYDVADIWDKPRNESSPIGILTSIDAAANLGRFAGPGGWNDLDMLVVGLNNTGFIKGGGCTDIEYRTQMSMWCMLASPIMLGGDIRNMSPLTKEILLNKDLIGINQDSLGKPGYRVFSKDGLEAWRKELSGNRVAIALFNRNSTNKTLTVSMEDLEMKKNETYGSVYDVWTHKIVNQAKETLAANLKPHECQVFILSN</sequence>
<evidence type="ECO:0000256" key="7">
    <source>
        <dbReference type="ARBA" id="ARBA00023295"/>
    </source>
</evidence>
<protein>
    <recommendedName>
        <fullName evidence="3 8">Alpha-galactosidase</fullName>
        <ecNumber evidence="3 8">3.2.1.22</ecNumber>
    </recommendedName>
    <alternativeName>
        <fullName evidence="8">Melibiase</fullName>
    </alternativeName>
</protein>
<dbReference type="AlphaFoldDB" id="A0AAJ5WCD6"/>
<dbReference type="InterPro" id="IPR017853">
    <property type="entry name" value="GH"/>
</dbReference>
<keyword evidence="6 8" id="KW-1015">Disulfide bond</keyword>
<comment type="similarity">
    <text evidence="2 8">Belongs to the glycosyl hydrolase 27 family.</text>
</comment>
<dbReference type="InterPro" id="IPR041233">
    <property type="entry name" value="Melibiase_C"/>
</dbReference>
<organism evidence="10 11">
    <name type="scientific">Candidatus Pedobacter colombiensis</name>
    <dbReference type="NCBI Taxonomy" id="3121371"/>
    <lineage>
        <taxon>Bacteria</taxon>
        <taxon>Pseudomonadati</taxon>
        <taxon>Bacteroidota</taxon>
        <taxon>Sphingobacteriia</taxon>
        <taxon>Sphingobacteriales</taxon>
        <taxon>Sphingobacteriaceae</taxon>
        <taxon>Pedobacter</taxon>
    </lineage>
</organism>
<evidence type="ECO:0000313" key="10">
    <source>
        <dbReference type="EMBL" id="WEK20995.1"/>
    </source>
</evidence>
<dbReference type="Proteomes" id="UP001214530">
    <property type="component" value="Chromosome"/>
</dbReference>
<accession>A0AAJ5WCD6</accession>
<dbReference type="Pfam" id="PF16499">
    <property type="entry name" value="Melibiase_2"/>
    <property type="match status" value="1"/>
</dbReference>
<reference evidence="10" key="1">
    <citation type="submission" date="2023-03" db="EMBL/GenBank/DDBJ databases">
        <title>Andean soil-derived lignocellulolytic bacterial consortium as a source of novel taxa and putative plastic-active enzymes.</title>
        <authorList>
            <person name="Diaz-Garcia L."/>
            <person name="Chuvochina M."/>
            <person name="Feuerriegel G."/>
            <person name="Bunk B."/>
            <person name="Sproer C."/>
            <person name="Streit W.R."/>
            <person name="Rodriguez L.M."/>
            <person name="Overmann J."/>
            <person name="Jimenez D.J."/>
        </authorList>
    </citation>
    <scope>NUCLEOTIDE SEQUENCE</scope>
    <source>
        <strain evidence="10">MAG 3858</strain>
    </source>
</reference>
<dbReference type="PROSITE" id="PS00512">
    <property type="entry name" value="ALPHA_GALACTOSIDASE"/>
    <property type="match status" value="1"/>
</dbReference>
<keyword evidence="7 8" id="KW-0326">Glycosidase</keyword>
<dbReference type="InterPro" id="IPR000111">
    <property type="entry name" value="Glyco_hydro_27/36_CS"/>
</dbReference>
<dbReference type="GO" id="GO:0004557">
    <property type="term" value="F:alpha-galactosidase activity"/>
    <property type="evidence" value="ECO:0007669"/>
    <property type="project" value="UniProtKB-EC"/>
</dbReference>
<evidence type="ECO:0000256" key="1">
    <source>
        <dbReference type="ARBA" id="ARBA00001255"/>
    </source>
</evidence>
<evidence type="ECO:0000313" key="11">
    <source>
        <dbReference type="Proteomes" id="UP001214530"/>
    </source>
</evidence>
<evidence type="ECO:0000256" key="6">
    <source>
        <dbReference type="ARBA" id="ARBA00023157"/>
    </source>
</evidence>
<evidence type="ECO:0000256" key="3">
    <source>
        <dbReference type="ARBA" id="ARBA00012755"/>
    </source>
</evidence>
<dbReference type="EMBL" id="CP119313">
    <property type="protein sequence ID" value="WEK20995.1"/>
    <property type="molecule type" value="Genomic_DNA"/>
</dbReference>
<evidence type="ECO:0000256" key="2">
    <source>
        <dbReference type="ARBA" id="ARBA00009743"/>
    </source>
</evidence>
<dbReference type="PANTHER" id="PTHR11452">
    <property type="entry name" value="ALPHA-GALACTOSIDASE/ALPHA-N-ACETYLGALACTOSAMINIDASE"/>
    <property type="match status" value="1"/>
</dbReference>
<dbReference type="GO" id="GO:0016052">
    <property type="term" value="P:carbohydrate catabolic process"/>
    <property type="evidence" value="ECO:0007669"/>
    <property type="project" value="UniProtKB-ARBA"/>
</dbReference>
<dbReference type="FunFam" id="2.60.40.1180:FF:000008">
    <property type="entry name" value="Alpha-galactosidase"/>
    <property type="match status" value="1"/>
</dbReference>
<dbReference type="PANTHER" id="PTHR11452:SF75">
    <property type="entry name" value="ALPHA-GALACTOSIDASE MEL1"/>
    <property type="match status" value="1"/>
</dbReference>
<dbReference type="InterPro" id="IPR013780">
    <property type="entry name" value="Glyco_hydro_b"/>
</dbReference>
<dbReference type="Pfam" id="PF17801">
    <property type="entry name" value="Melibiase_C"/>
    <property type="match status" value="1"/>
</dbReference>
<dbReference type="FunFam" id="3.20.20.70:FF:000202">
    <property type="entry name" value="Alpha-galactosidase"/>
    <property type="match status" value="1"/>
</dbReference>